<dbReference type="GO" id="GO:0005829">
    <property type="term" value="C:cytosol"/>
    <property type="evidence" value="ECO:0007669"/>
    <property type="project" value="TreeGrafter"/>
</dbReference>
<dbReference type="GO" id="GO:0046085">
    <property type="term" value="P:adenosine metabolic process"/>
    <property type="evidence" value="ECO:0007669"/>
    <property type="project" value="TreeGrafter"/>
</dbReference>
<dbReference type="PANTHER" id="PTHR31367">
    <property type="entry name" value="CYTOSOLIC 5'-NUCLEOTIDASE 1 FAMILY MEMBER"/>
    <property type="match status" value="1"/>
</dbReference>
<dbReference type="PANTHER" id="PTHR31367:SF3">
    <property type="entry name" value="CYTOSOLIC 5'-NUCLEOTIDASE 1A"/>
    <property type="match status" value="1"/>
</dbReference>
<dbReference type="Pfam" id="PF06189">
    <property type="entry name" value="5-nucleotidase"/>
    <property type="match status" value="2"/>
</dbReference>
<reference evidence="1" key="2">
    <citation type="submission" date="2025-09" db="UniProtKB">
        <authorList>
            <consortium name="Ensembl"/>
        </authorList>
    </citation>
    <scope>IDENTIFICATION</scope>
</reference>
<dbReference type="InterPro" id="IPR010394">
    <property type="entry name" value="5-nucleotidase"/>
</dbReference>
<proteinExistence type="predicted"/>
<dbReference type="GO" id="GO:0000287">
    <property type="term" value="F:magnesium ion binding"/>
    <property type="evidence" value="ECO:0007669"/>
    <property type="project" value="InterPro"/>
</dbReference>
<dbReference type="RefSeq" id="XP_022620240.1">
    <property type="nucleotide sequence ID" value="XM_022764519.1"/>
</dbReference>
<accession>A0A3B4UQ03</accession>
<evidence type="ECO:0000313" key="1">
    <source>
        <dbReference type="Ensembl" id="ENSSDUP00000020554.1"/>
    </source>
</evidence>
<protein>
    <submittedName>
        <fullName evidence="1">Cytosolic 5'-nucleotidase 1A-like</fullName>
    </submittedName>
</protein>
<dbReference type="GO" id="GO:0009117">
    <property type="term" value="P:nucleotide metabolic process"/>
    <property type="evidence" value="ECO:0007669"/>
    <property type="project" value="InterPro"/>
</dbReference>
<dbReference type="GO" id="GO:0000166">
    <property type="term" value="F:nucleotide binding"/>
    <property type="evidence" value="ECO:0007669"/>
    <property type="project" value="InterPro"/>
</dbReference>
<organism evidence="1 2">
    <name type="scientific">Seriola dumerili</name>
    <name type="common">Greater amberjack</name>
    <name type="synonym">Caranx dumerili</name>
    <dbReference type="NCBI Taxonomy" id="41447"/>
    <lineage>
        <taxon>Eukaryota</taxon>
        <taxon>Metazoa</taxon>
        <taxon>Chordata</taxon>
        <taxon>Craniata</taxon>
        <taxon>Vertebrata</taxon>
        <taxon>Euteleostomi</taxon>
        <taxon>Actinopterygii</taxon>
        <taxon>Neopterygii</taxon>
        <taxon>Teleostei</taxon>
        <taxon>Neoteleostei</taxon>
        <taxon>Acanthomorphata</taxon>
        <taxon>Carangaria</taxon>
        <taxon>Carangiformes</taxon>
        <taxon>Carangidae</taxon>
        <taxon>Seriola</taxon>
    </lineage>
</organism>
<keyword evidence="2" id="KW-1185">Reference proteome</keyword>
<reference evidence="1" key="1">
    <citation type="submission" date="2025-08" db="UniProtKB">
        <authorList>
            <consortium name="Ensembl"/>
        </authorList>
    </citation>
    <scope>IDENTIFICATION</scope>
</reference>
<dbReference type="Ensembl" id="ENSSDUT00000020930.1">
    <property type="protein sequence ID" value="ENSSDUP00000020554.1"/>
    <property type="gene ID" value="ENSSDUG00000014964.1"/>
</dbReference>
<dbReference type="OMA" id="FCGDAVV"/>
<dbReference type="GeneID" id="111235943"/>
<evidence type="ECO:0000313" key="2">
    <source>
        <dbReference type="Proteomes" id="UP000261420"/>
    </source>
</evidence>
<dbReference type="Proteomes" id="UP000261420">
    <property type="component" value="Unplaced"/>
</dbReference>
<dbReference type="AlphaFoldDB" id="A0A3B4UQ03"/>
<dbReference type="GeneTree" id="ENSGT00390000017767"/>
<sequence>MVSTVQNTDVKQKDADRAVVIAVTSRAVFECGADDDDDDEGVYEVGMALPLLQALQRVNERLLEDNPAEALLFDVVLITTDSRQQQQSSRIISSTRHYGLEVSRFCFSSEEDFIESLLKNNLQLFLTTDGDMASQASQKGVLSVLLDQQTASCSSEQLRVLFCGDAVIQPDTGPTPASRQAAQSFSAQLGEMRRRFSVFNSPLSIVMMTSRGGRESCCAALRALRSRGISVDEAYCLAGAPRGPIISVLRPHFLLSDGFLEE</sequence>
<name>A0A3B4UQ03_SERDU</name>
<dbReference type="GO" id="GO:0008253">
    <property type="term" value="F:5'-nucleotidase activity"/>
    <property type="evidence" value="ECO:0007669"/>
    <property type="project" value="InterPro"/>
</dbReference>
<dbReference type="KEGG" id="sdu:111235943"/>
<dbReference type="STRING" id="41447.ENSSDUP00000020554"/>